<dbReference type="InterPro" id="IPR014002">
    <property type="entry name" value="Agenet_dom_plant"/>
</dbReference>
<dbReference type="PANTHER" id="PTHR46309:SF11">
    <property type="entry name" value="HISTONE ACETYLTRANSFERASE CHROMATIN REGULATOR PHD FAMILY"/>
    <property type="match status" value="1"/>
</dbReference>
<evidence type="ECO:0000256" key="2">
    <source>
        <dbReference type="SAM" id="Phobius"/>
    </source>
</evidence>
<dbReference type="Proteomes" id="UP001408789">
    <property type="component" value="Unassembled WGS sequence"/>
</dbReference>
<dbReference type="SMART" id="SM00743">
    <property type="entry name" value="Agenet"/>
    <property type="match status" value="1"/>
</dbReference>
<dbReference type="GO" id="GO:0005634">
    <property type="term" value="C:nucleus"/>
    <property type="evidence" value="ECO:0007669"/>
    <property type="project" value="TreeGrafter"/>
</dbReference>
<comment type="caution">
    <text evidence="4">The sequence shown here is derived from an EMBL/GenBank/DDBJ whole genome shotgun (WGS) entry which is preliminary data.</text>
</comment>
<dbReference type="GO" id="GO:0006357">
    <property type="term" value="P:regulation of transcription by RNA polymerase II"/>
    <property type="evidence" value="ECO:0007669"/>
    <property type="project" value="TreeGrafter"/>
</dbReference>
<keyword evidence="2" id="KW-0472">Membrane</keyword>
<feature type="transmembrane region" description="Helical" evidence="2">
    <location>
        <begin position="423"/>
        <end position="450"/>
    </location>
</feature>
<evidence type="ECO:0000313" key="5">
    <source>
        <dbReference type="Proteomes" id="UP001408789"/>
    </source>
</evidence>
<evidence type="ECO:0000256" key="1">
    <source>
        <dbReference type="SAM" id="MobiDB-lite"/>
    </source>
</evidence>
<feature type="domain" description="Agenet" evidence="3">
    <location>
        <begin position="58"/>
        <end position="115"/>
    </location>
</feature>
<sequence>MATDVRTQLMILEHSTKRRRLDHSPKLLPNQQVERPSHFPNYRGKIGPIPPRVFHDEDHLHFGQCVDVFVDDAWWESVVFDRDDDSDERLVLFPDLGHESRVSLKNLRVTQDWDATTDEWRFRGDWIFLEIVGEFMVDLPVFVKQIWYELKMTKCFVHEMKEWTYPVKENWKETVMEVMVDKCKLLMTGFLQGLRFPEVLDIRKKHFLDSNLDDISAIKSDYENLSVKTSDACETNDGDGEDLTNKNSGGLHNEKEVVKKDEALRTNLVKRSSERARKEVSPKYRTPRTVLTWLIENNIVLPRAKVQYCCKEDRSIMKTFTGLQRLLGKSVPVGKDNLTWTLRKNKTYEYSNSDSSDMEALIENYSKLNVAISVMHESFEPVKEPRSGGDIVQDVIFCKFLLPSCGNNSFFMLLCCRFGGVDVIVGAMTDVGVVVVFCSIYGVVLLSLCWETSSLDITRKSGSFLSLQTRTRKERGYLRMFISTPIFTCGAGLSWWSTSSSVLLDSPSTPQSKLGYSYHIYRKSSIAVVLHISASRLTHDIGTSEDRWEPGIDLGAESEEVSSSQGSHDPRHRNSCRNIIDLDGINDVLEESQSHDLREGNNNTKTSPVKCYRRRKLIGVKLDEFYQK</sequence>
<reference evidence="4 5" key="1">
    <citation type="submission" date="2024-04" db="EMBL/GenBank/DDBJ databases">
        <title>The reference genome of an endangered Asteraceae, Deinandra increscens subsp. villosa, native to the Central Coast of California.</title>
        <authorList>
            <person name="Guilliams M."/>
            <person name="Hasenstab-Lehman K."/>
            <person name="Meyer R."/>
            <person name="Mcevoy S."/>
        </authorList>
    </citation>
    <scope>NUCLEOTIDE SEQUENCE [LARGE SCALE GENOMIC DNA]</scope>
    <source>
        <tissue evidence="4">Leaf</tissue>
    </source>
</reference>
<evidence type="ECO:0000259" key="3">
    <source>
        <dbReference type="SMART" id="SM00743"/>
    </source>
</evidence>
<dbReference type="EMBL" id="JBCNJP010000014">
    <property type="protein sequence ID" value="KAK9069104.1"/>
    <property type="molecule type" value="Genomic_DNA"/>
</dbReference>
<keyword evidence="2" id="KW-1133">Transmembrane helix</keyword>
<keyword evidence="5" id="KW-1185">Reference proteome</keyword>
<dbReference type="PANTHER" id="PTHR46309">
    <property type="entry name" value="PHD FINGER PROTEIN 12"/>
    <property type="match status" value="1"/>
</dbReference>
<keyword evidence="2" id="KW-0812">Transmembrane</keyword>
<dbReference type="InterPro" id="IPR042163">
    <property type="entry name" value="PHF12"/>
</dbReference>
<gene>
    <name evidence="4" type="ORF">SSX86_013220</name>
</gene>
<accession>A0AAP0H1L0</accession>
<evidence type="ECO:0000313" key="4">
    <source>
        <dbReference type="EMBL" id="KAK9069104.1"/>
    </source>
</evidence>
<organism evidence="4 5">
    <name type="scientific">Deinandra increscens subsp. villosa</name>
    <dbReference type="NCBI Taxonomy" id="3103831"/>
    <lineage>
        <taxon>Eukaryota</taxon>
        <taxon>Viridiplantae</taxon>
        <taxon>Streptophyta</taxon>
        <taxon>Embryophyta</taxon>
        <taxon>Tracheophyta</taxon>
        <taxon>Spermatophyta</taxon>
        <taxon>Magnoliopsida</taxon>
        <taxon>eudicotyledons</taxon>
        <taxon>Gunneridae</taxon>
        <taxon>Pentapetalae</taxon>
        <taxon>asterids</taxon>
        <taxon>campanulids</taxon>
        <taxon>Asterales</taxon>
        <taxon>Asteraceae</taxon>
        <taxon>Asteroideae</taxon>
        <taxon>Heliantheae alliance</taxon>
        <taxon>Madieae</taxon>
        <taxon>Madiinae</taxon>
        <taxon>Deinandra</taxon>
    </lineage>
</organism>
<name>A0AAP0H1L0_9ASTR</name>
<dbReference type="GO" id="GO:0003714">
    <property type="term" value="F:transcription corepressor activity"/>
    <property type="evidence" value="ECO:0007669"/>
    <property type="project" value="InterPro"/>
</dbReference>
<feature type="transmembrane region" description="Helical" evidence="2">
    <location>
        <begin position="477"/>
        <end position="496"/>
    </location>
</feature>
<proteinExistence type="predicted"/>
<protein>
    <recommendedName>
        <fullName evidence="3">Agenet domain-containing protein</fullName>
    </recommendedName>
</protein>
<feature type="region of interest" description="Disordered" evidence="1">
    <location>
        <begin position="233"/>
        <end position="252"/>
    </location>
</feature>
<dbReference type="AlphaFoldDB" id="A0AAP0H1L0"/>